<evidence type="ECO:0000313" key="4">
    <source>
        <dbReference type="Proteomes" id="UP000257123"/>
    </source>
</evidence>
<accession>A0A371R071</accession>
<protein>
    <submittedName>
        <fullName evidence="2">Uncharacterized protein</fullName>
    </submittedName>
</protein>
<dbReference type="AlphaFoldDB" id="A0A371R071"/>
<proteinExistence type="predicted"/>
<dbReference type="Proteomes" id="UP000256877">
    <property type="component" value="Unassembled WGS sequence"/>
</dbReference>
<sequence length="136" mass="14728">MVTPLEVKIVETEPGRVELPEFDISITYSITSVKAAKIGGGYFIATTIDITARFIKPTGWAFGVCAPGNVPYKPVQFTTFKPAHAVIETDGKIFDIYVEPIAVMVADGFITPLGEPCVALSTATGWTVRQHTQNTH</sequence>
<evidence type="ECO:0000313" key="3">
    <source>
        <dbReference type="Proteomes" id="UP000256877"/>
    </source>
</evidence>
<name>A0A371R071_9CREN</name>
<dbReference type="Proteomes" id="UP000257123">
    <property type="component" value="Unassembled WGS sequence"/>
</dbReference>
<dbReference type="RefSeq" id="WP_116420932.1">
    <property type="nucleotide sequence ID" value="NZ_NMUE01000012.1"/>
</dbReference>
<reference evidence="3 4" key="1">
    <citation type="submission" date="2017-07" db="EMBL/GenBank/DDBJ databases">
        <title>Draft genome sequence of aerobic hyperthermophilic archaea, Pyrobaculum aerophilum YKB31 and YKB32.</title>
        <authorList>
            <person name="Mochizuki T."/>
            <person name="Berliner A.J."/>
            <person name="Yoshida-Takashima Y."/>
            <person name="Takaki Y."/>
            <person name="Nunoura T."/>
            <person name="Takai K."/>
        </authorList>
    </citation>
    <scope>NUCLEOTIDE SEQUENCE [LARGE SCALE GENOMIC DNA]</scope>
    <source>
        <strain evidence="1 4">YKB31</strain>
        <strain evidence="2 3">YKB32</strain>
    </source>
</reference>
<comment type="caution">
    <text evidence="2">The sequence shown here is derived from an EMBL/GenBank/DDBJ whole genome shotgun (WGS) entry which is preliminary data.</text>
</comment>
<dbReference type="OrthoDB" id="28522at2157"/>
<evidence type="ECO:0000313" key="2">
    <source>
        <dbReference type="EMBL" id="RFA96637.1"/>
    </source>
</evidence>
<dbReference type="EMBL" id="NMUE01000012">
    <property type="protein sequence ID" value="RFA96348.1"/>
    <property type="molecule type" value="Genomic_DNA"/>
</dbReference>
<gene>
    <name evidence="1" type="ORF">CGL51_05185</name>
    <name evidence="2" type="ORF">CGL52_10865</name>
</gene>
<evidence type="ECO:0000313" key="1">
    <source>
        <dbReference type="EMBL" id="RFA96348.1"/>
    </source>
</evidence>
<organism evidence="2 3">
    <name type="scientific">Pyrobaculum aerophilum</name>
    <dbReference type="NCBI Taxonomy" id="13773"/>
    <lineage>
        <taxon>Archaea</taxon>
        <taxon>Thermoproteota</taxon>
        <taxon>Thermoprotei</taxon>
        <taxon>Thermoproteales</taxon>
        <taxon>Thermoproteaceae</taxon>
        <taxon>Pyrobaculum</taxon>
    </lineage>
</organism>
<dbReference type="EMBL" id="NMUF01000037">
    <property type="protein sequence ID" value="RFA96637.1"/>
    <property type="molecule type" value="Genomic_DNA"/>
</dbReference>